<reference evidence="2 3" key="1">
    <citation type="journal article" date="2019" name="Int. J. Syst. Evol. Microbiol.">
        <title>The Global Catalogue of Microorganisms (GCM) 10K type strain sequencing project: providing services to taxonomists for standard genome sequencing and annotation.</title>
        <authorList>
            <consortium name="The Broad Institute Genomics Platform"/>
            <consortium name="The Broad Institute Genome Sequencing Center for Infectious Disease"/>
            <person name="Wu L."/>
            <person name="Ma J."/>
        </authorList>
    </citation>
    <scope>NUCLEOTIDE SEQUENCE [LARGE SCALE GENOMIC DNA]</scope>
    <source>
        <strain evidence="2 3">JCM 16378</strain>
    </source>
</reference>
<dbReference type="RefSeq" id="WP_344190450.1">
    <property type="nucleotide sequence ID" value="NZ_BAAARN010000001.1"/>
</dbReference>
<name>A0ABN3UGC3_9MICO</name>
<sequence length="412" mass="42240">MSDLGGGVVLAPISGDPGEVRRVAAGLGAEADLLASLARTVRGLADPSITVWASPSGQALAQRAGAVPQVVERVSRRYGVAAAALRTLAEALQEAQAQVAWAQRVHEQSWGPFLAAGEQMGIAEGSADPAQRALAGRHRAEMVAHGERVQLAVRRHADARDAFGVADRACAAVLRGLLDDGLADSRAYDVLTGTGRVAGEVSEAAGYASLVPALRPLGVVSGVAGGVGVTADAVVLAAYGDGDVVSLALAAGSAATGGLGSVLKAGGRATNAPAVAAATSRSARRELRLTARDRIATGVLGSRATAAKQVRIVALPAKTPAPRWTPPPRSATALRPWVREQTEVRAVQWARARWVDDLAVVLGAKGASARWYGAGLVADGTAAGLDQTGRVRGRQLDAREEADLRQSGDRHR</sequence>
<keyword evidence="3" id="KW-1185">Reference proteome</keyword>
<evidence type="ECO:0000313" key="2">
    <source>
        <dbReference type="EMBL" id="GAA2732296.1"/>
    </source>
</evidence>
<comment type="caution">
    <text evidence="2">The sequence shown here is derived from an EMBL/GenBank/DDBJ whole genome shotgun (WGS) entry which is preliminary data.</text>
</comment>
<organism evidence="2 3">
    <name type="scientific">Pedococcus aerophilus</name>
    <dbReference type="NCBI Taxonomy" id="436356"/>
    <lineage>
        <taxon>Bacteria</taxon>
        <taxon>Bacillati</taxon>
        <taxon>Actinomycetota</taxon>
        <taxon>Actinomycetes</taxon>
        <taxon>Micrococcales</taxon>
        <taxon>Intrasporangiaceae</taxon>
        <taxon>Pedococcus</taxon>
    </lineage>
</organism>
<feature type="compositionally biased region" description="Basic and acidic residues" evidence="1">
    <location>
        <begin position="394"/>
        <end position="412"/>
    </location>
</feature>
<feature type="region of interest" description="Disordered" evidence="1">
    <location>
        <begin position="393"/>
        <end position="412"/>
    </location>
</feature>
<dbReference type="Proteomes" id="UP001501326">
    <property type="component" value="Unassembled WGS sequence"/>
</dbReference>
<protein>
    <submittedName>
        <fullName evidence="2">Uncharacterized protein</fullName>
    </submittedName>
</protein>
<accession>A0ABN3UGC3</accession>
<dbReference type="EMBL" id="BAAARN010000001">
    <property type="protein sequence ID" value="GAA2732296.1"/>
    <property type="molecule type" value="Genomic_DNA"/>
</dbReference>
<evidence type="ECO:0000313" key="3">
    <source>
        <dbReference type="Proteomes" id="UP001501326"/>
    </source>
</evidence>
<proteinExistence type="predicted"/>
<evidence type="ECO:0000256" key="1">
    <source>
        <dbReference type="SAM" id="MobiDB-lite"/>
    </source>
</evidence>
<gene>
    <name evidence="2" type="ORF">GCM10009867_07880</name>
</gene>